<dbReference type="EMBL" id="JALJOT010000001">
    <property type="protein sequence ID" value="KAK9918120.1"/>
    <property type="molecule type" value="Genomic_DNA"/>
</dbReference>
<evidence type="ECO:0000313" key="3">
    <source>
        <dbReference type="Proteomes" id="UP001491310"/>
    </source>
</evidence>
<evidence type="ECO:0008006" key="4">
    <source>
        <dbReference type="Google" id="ProtNLM"/>
    </source>
</evidence>
<proteinExistence type="predicted"/>
<reference evidence="2 3" key="1">
    <citation type="journal article" date="2024" name="Nat. Commun.">
        <title>Phylogenomics reveals the evolutionary origins of lichenization in chlorophyte algae.</title>
        <authorList>
            <person name="Puginier C."/>
            <person name="Libourel C."/>
            <person name="Otte J."/>
            <person name="Skaloud P."/>
            <person name="Haon M."/>
            <person name="Grisel S."/>
            <person name="Petersen M."/>
            <person name="Berrin J.G."/>
            <person name="Delaux P.M."/>
            <person name="Dal Grande F."/>
            <person name="Keller J."/>
        </authorList>
    </citation>
    <scope>NUCLEOTIDE SEQUENCE [LARGE SCALE GENOMIC DNA]</scope>
    <source>
        <strain evidence="2 3">SAG 216-7</strain>
    </source>
</reference>
<feature type="chain" id="PRO_5045948928" description="Phytase-like domain-containing protein" evidence="1">
    <location>
        <begin position="22"/>
        <end position="625"/>
    </location>
</feature>
<protein>
    <recommendedName>
        <fullName evidence="4">Phytase-like domain-containing protein</fullName>
    </recommendedName>
</protein>
<dbReference type="Proteomes" id="UP001491310">
    <property type="component" value="Unassembled WGS sequence"/>
</dbReference>
<evidence type="ECO:0000313" key="2">
    <source>
        <dbReference type="EMBL" id="KAK9918120.1"/>
    </source>
</evidence>
<organism evidence="2 3">
    <name type="scientific">Coccomyxa subellipsoidea</name>
    <dbReference type="NCBI Taxonomy" id="248742"/>
    <lineage>
        <taxon>Eukaryota</taxon>
        <taxon>Viridiplantae</taxon>
        <taxon>Chlorophyta</taxon>
        <taxon>core chlorophytes</taxon>
        <taxon>Trebouxiophyceae</taxon>
        <taxon>Trebouxiophyceae incertae sedis</taxon>
        <taxon>Coccomyxaceae</taxon>
        <taxon>Coccomyxa</taxon>
    </lineage>
</organism>
<keyword evidence="3" id="KW-1185">Reference proteome</keyword>
<feature type="signal peptide" evidence="1">
    <location>
        <begin position="1"/>
        <end position="21"/>
    </location>
</feature>
<gene>
    <name evidence="2" type="ORF">WJX75_001430</name>
</gene>
<keyword evidence="1" id="KW-0732">Signal</keyword>
<accession>A0ABR2Z2D6</accession>
<evidence type="ECO:0000256" key="1">
    <source>
        <dbReference type="SAM" id="SignalP"/>
    </source>
</evidence>
<sequence length="625" mass="64939">MWELCTFVVLGVAAIFPSARADVQVKGFPGSGSAVGQLAFPGADQQRYSVNFNSYLATPTTQAAEAFAPLQWRSRSTSFDDPDTTQATVDRSSIPSVVNTQLLNPLTQQGDPSAKVAFPAVRVADQERANVRPPNPSLCVGNGFLIEITDLVFKAYDMSGKFLAGPVSVIEFFGSKMGGRFTNAACVFDGADTQRFYITVLSYDLQGGVHLSRSQLAVAVSISANPADGFLGPFTVPTMGLDAGGSGQLLPGLEGCKSPNPAALPDGCLGAQPAIGIDQYGLWAGLNLYQINSEAVGGNYTGPLLLAVSKRSLLEGKKSQPAYAAFSGWAADSSFSLVPAITQGSSKHFTGNGGTAFVMTSGASMTQAESPSAVLMAWSISNTSTLMRPGFPRTGLPELSGEVALKSYLFADPSAAGVVVTQPDGGIALEPQDSRLTQLSYYNGMLWTAASTAVLINRQGSPLEGAIWWAIETGFDNSAADPVFTARIASQGYVSVMGNHIINPVITPSGASGTVTGVLAAGLVGPDYHLSPVWSPVTMQLGAGALHAPILAKAALTGPSGDNSQGTLLHGGSAATTDANGLAWVASEWANKPVDFCQNSQLLPYQTICANWGTYITAVTPGSWP</sequence>
<comment type="caution">
    <text evidence="2">The sequence shown here is derived from an EMBL/GenBank/DDBJ whole genome shotgun (WGS) entry which is preliminary data.</text>
</comment>
<name>A0ABR2Z2D6_9CHLO</name>